<dbReference type="Proteomes" id="UP000310108">
    <property type="component" value="Unassembled WGS sequence"/>
</dbReference>
<gene>
    <name evidence="1" type="ORF">CTA1_8096</name>
</gene>
<organism evidence="1 2">
    <name type="scientific">Colletotrichum tanaceti</name>
    <dbReference type="NCBI Taxonomy" id="1306861"/>
    <lineage>
        <taxon>Eukaryota</taxon>
        <taxon>Fungi</taxon>
        <taxon>Dikarya</taxon>
        <taxon>Ascomycota</taxon>
        <taxon>Pezizomycotina</taxon>
        <taxon>Sordariomycetes</taxon>
        <taxon>Hypocreomycetidae</taxon>
        <taxon>Glomerellales</taxon>
        <taxon>Glomerellaceae</taxon>
        <taxon>Colletotrichum</taxon>
        <taxon>Colletotrichum destructivum species complex</taxon>
    </lineage>
</organism>
<sequence length="67" mass="7367">MDMMNLRQNETVDRTEWERACLSDAGEPPGARFGSLGYTNSAQLVKDNDEPMLCRLSHRSSLPPGGG</sequence>
<dbReference type="AlphaFoldDB" id="A0A4U6XED9"/>
<evidence type="ECO:0000313" key="2">
    <source>
        <dbReference type="Proteomes" id="UP000310108"/>
    </source>
</evidence>
<name>A0A4U6XED9_9PEZI</name>
<keyword evidence="2" id="KW-1185">Reference proteome</keyword>
<protein>
    <submittedName>
        <fullName evidence="1">Uncharacterized protein</fullName>
    </submittedName>
</protein>
<comment type="caution">
    <text evidence="1">The sequence shown here is derived from an EMBL/GenBank/DDBJ whole genome shotgun (WGS) entry which is preliminary data.</text>
</comment>
<dbReference type="EMBL" id="PJEX01000158">
    <property type="protein sequence ID" value="TKW54035.1"/>
    <property type="molecule type" value="Genomic_DNA"/>
</dbReference>
<reference evidence="1 2" key="1">
    <citation type="journal article" date="2019" name="PLoS ONE">
        <title>Comparative genome analysis indicates high evolutionary potential of pathogenicity genes in Colletotrichum tanaceti.</title>
        <authorList>
            <person name="Lelwala R.V."/>
            <person name="Korhonen P.K."/>
            <person name="Young N.D."/>
            <person name="Scott J.B."/>
            <person name="Ades P.A."/>
            <person name="Gasser R.B."/>
            <person name="Taylor P.W.J."/>
        </authorList>
    </citation>
    <scope>NUCLEOTIDE SEQUENCE [LARGE SCALE GENOMIC DNA]</scope>
    <source>
        <strain evidence="1">BRIP57314</strain>
    </source>
</reference>
<accession>A0A4U6XED9</accession>
<evidence type="ECO:0000313" key="1">
    <source>
        <dbReference type="EMBL" id="TKW54035.1"/>
    </source>
</evidence>
<proteinExistence type="predicted"/>